<evidence type="ECO:0000313" key="7">
    <source>
        <dbReference type="Proteomes" id="UP001255856"/>
    </source>
</evidence>
<name>A0AAD9II31_PROWI</name>
<dbReference type="SUPFAM" id="SSF103506">
    <property type="entry name" value="Mitochondrial carrier"/>
    <property type="match status" value="1"/>
</dbReference>
<dbReference type="GO" id="GO:0016020">
    <property type="term" value="C:membrane"/>
    <property type="evidence" value="ECO:0007669"/>
    <property type="project" value="UniProtKB-SubCell"/>
</dbReference>
<evidence type="ECO:0000256" key="5">
    <source>
        <dbReference type="RuleBase" id="RU000488"/>
    </source>
</evidence>
<dbReference type="AlphaFoldDB" id="A0AAD9II31"/>
<gene>
    <name evidence="6" type="ORF">QBZ16_003701</name>
</gene>
<evidence type="ECO:0000256" key="1">
    <source>
        <dbReference type="ARBA" id="ARBA00004141"/>
    </source>
</evidence>
<keyword evidence="7" id="KW-1185">Reference proteome</keyword>
<evidence type="ECO:0000313" key="6">
    <source>
        <dbReference type="EMBL" id="KAK2078861.1"/>
    </source>
</evidence>
<dbReference type="EMBL" id="JASFZW010000004">
    <property type="protein sequence ID" value="KAK2078861.1"/>
    <property type="molecule type" value="Genomic_DNA"/>
</dbReference>
<organism evidence="6 7">
    <name type="scientific">Prototheca wickerhamii</name>
    <dbReference type="NCBI Taxonomy" id="3111"/>
    <lineage>
        <taxon>Eukaryota</taxon>
        <taxon>Viridiplantae</taxon>
        <taxon>Chlorophyta</taxon>
        <taxon>core chlorophytes</taxon>
        <taxon>Trebouxiophyceae</taxon>
        <taxon>Chlorellales</taxon>
        <taxon>Chlorellaceae</taxon>
        <taxon>Prototheca</taxon>
    </lineage>
</organism>
<comment type="subcellular location">
    <subcellularLocation>
        <location evidence="1">Membrane</location>
        <topology evidence="1">Multi-pass membrane protein</topology>
    </subcellularLocation>
</comment>
<evidence type="ECO:0000256" key="4">
    <source>
        <dbReference type="PROSITE-ProRule" id="PRU00282"/>
    </source>
</evidence>
<comment type="caution">
    <text evidence="6">The sequence shown here is derived from an EMBL/GenBank/DDBJ whole genome shotgun (WGS) entry which is preliminary data.</text>
</comment>
<dbReference type="PANTHER" id="PTHR46080">
    <property type="entry name" value="MITOCHONDRIAL SUBSTRATE CARRIER FAMILY PROTEIN J"/>
    <property type="match status" value="1"/>
</dbReference>
<evidence type="ECO:0000256" key="3">
    <source>
        <dbReference type="ARBA" id="ARBA00023136"/>
    </source>
</evidence>
<feature type="repeat" description="Solcar" evidence="4">
    <location>
        <begin position="1"/>
        <end position="42"/>
    </location>
</feature>
<dbReference type="InterPro" id="IPR023395">
    <property type="entry name" value="MCP_dom_sf"/>
</dbReference>
<sequence>MISQMFRTEGMPGFYRGFGSIMLTVIPANMCYFSGYEIGKRVTPPNMGLASDVTTAAIAQGIAGLVYCPIDIVKQTVQTASLMGRPGETGHVSVLDAARSIWTHNGLRGFFRGFVTMNALWMPWNLIYIPSYEACKRSWYYHYLDLHHEKVAVSVSRGNIVSEADPPMQKLLPLWAFPLCSSVCAATAAICTHPIDVIKTRLQVLSVTDPGKRYKAFPVAGYLLRKEGLGGFARGLGARVVTMAAGSSVSWFAYELVKRKLLELDAPEA</sequence>
<evidence type="ECO:0008006" key="8">
    <source>
        <dbReference type="Google" id="ProtNLM"/>
    </source>
</evidence>
<dbReference type="InterPro" id="IPR018108">
    <property type="entry name" value="MCP_transmembrane"/>
</dbReference>
<comment type="similarity">
    <text evidence="5">Belongs to the mitochondrial carrier (TC 2.A.29) family.</text>
</comment>
<feature type="repeat" description="Solcar" evidence="4">
    <location>
        <begin position="176"/>
        <end position="260"/>
    </location>
</feature>
<evidence type="ECO:0000256" key="2">
    <source>
        <dbReference type="ARBA" id="ARBA00022692"/>
    </source>
</evidence>
<keyword evidence="5" id="KW-0813">Transport</keyword>
<dbReference type="PROSITE" id="PS50920">
    <property type="entry name" value="SOLCAR"/>
    <property type="match status" value="3"/>
</dbReference>
<keyword evidence="3 4" id="KW-0472">Membrane</keyword>
<dbReference type="Proteomes" id="UP001255856">
    <property type="component" value="Unassembled WGS sequence"/>
</dbReference>
<accession>A0AAD9II31</accession>
<proteinExistence type="inferred from homology"/>
<dbReference type="Gene3D" id="1.50.40.10">
    <property type="entry name" value="Mitochondrial carrier domain"/>
    <property type="match status" value="2"/>
</dbReference>
<feature type="repeat" description="Solcar" evidence="4">
    <location>
        <begin position="47"/>
        <end position="138"/>
    </location>
</feature>
<dbReference type="Pfam" id="PF00153">
    <property type="entry name" value="Mito_carr"/>
    <property type="match status" value="3"/>
</dbReference>
<reference evidence="6" key="1">
    <citation type="submission" date="2021-01" db="EMBL/GenBank/DDBJ databases">
        <authorList>
            <person name="Eckstrom K.M.E."/>
        </authorList>
    </citation>
    <scope>NUCLEOTIDE SEQUENCE</scope>
    <source>
        <strain evidence="6">UVCC 0001</strain>
    </source>
</reference>
<protein>
    <recommendedName>
        <fullName evidence="8">Mitochondrial carrier protein</fullName>
    </recommendedName>
</protein>
<dbReference type="PANTHER" id="PTHR46080:SF18">
    <property type="entry name" value="MITOCHONDRIAL SUBSTRATE CARRIER FAMILY PROTEIN J"/>
    <property type="match status" value="1"/>
</dbReference>
<keyword evidence="2 4" id="KW-0812">Transmembrane</keyword>